<sequence length="29" mass="3705">MKIKKYGNIYGEYTGIQLNFWEWIRRRLK</sequence>
<proteinExistence type="predicted"/>
<keyword evidence="2" id="KW-1185">Reference proteome</keyword>
<gene>
    <name evidence="1" type="ORF">HMPREF0402_00126</name>
</gene>
<evidence type="ECO:0000313" key="2">
    <source>
        <dbReference type="Proteomes" id="UP000003233"/>
    </source>
</evidence>
<comment type="caution">
    <text evidence="1">The sequence shown here is derived from an EMBL/GenBank/DDBJ whole genome shotgun (WGS) entry which is preliminary data.</text>
</comment>
<dbReference type="HOGENOM" id="CLU_3409398_0_0_0"/>
<organism evidence="1 2">
    <name type="scientific">Fusobacterium ulcerans 12-1B</name>
    <dbReference type="NCBI Taxonomy" id="457404"/>
    <lineage>
        <taxon>Bacteria</taxon>
        <taxon>Fusobacteriati</taxon>
        <taxon>Fusobacteriota</taxon>
        <taxon>Fusobacteriia</taxon>
        <taxon>Fusobacteriales</taxon>
        <taxon>Fusobacteriaceae</taxon>
        <taxon>Fusobacterium</taxon>
    </lineage>
</organism>
<dbReference type="BioCyc" id="FSP457404-HMP:GTSQ-127-MONOMER"/>
<evidence type="ECO:0000313" key="1">
    <source>
        <dbReference type="EMBL" id="EHO85202.1"/>
    </source>
</evidence>
<reference evidence="1 2" key="1">
    <citation type="submission" date="2012-07" db="EMBL/GenBank/DDBJ databases">
        <title>The Genome Sequence of Fusobacterium ulcerans 12_1B.</title>
        <authorList>
            <consortium name="The Broad Institute Genome Sequencing Platform"/>
            <person name="Earl A."/>
            <person name="Ward D."/>
            <person name="Feldgarden M."/>
            <person name="Gevers D."/>
            <person name="Strauss J."/>
            <person name="Ambrose C.E."/>
            <person name="Allen-Vercoe E."/>
            <person name="Walker B."/>
            <person name="Young S.K."/>
            <person name="Zeng Q."/>
            <person name="Gargeya S."/>
            <person name="Fitzgerald M."/>
            <person name="Haas B."/>
            <person name="Abouelleil A."/>
            <person name="Alvarado L."/>
            <person name="Arachchi H.M."/>
            <person name="Berlin A.M."/>
            <person name="Chapman S.B."/>
            <person name="Goldberg J."/>
            <person name="Griggs A."/>
            <person name="Gujja S."/>
            <person name="Hansen M."/>
            <person name="Howarth C."/>
            <person name="Imamovic A."/>
            <person name="Larimer J."/>
            <person name="McCowen C."/>
            <person name="Montmayeur A."/>
            <person name="Murphy C."/>
            <person name="Neiman D."/>
            <person name="Pearson M."/>
            <person name="Priest M."/>
            <person name="Roberts A."/>
            <person name="Saif S."/>
            <person name="Shea T."/>
            <person name="Sisk P."/>
            <person name="Sykes S."/>
            <person name="Wortman J."/>
            <person name="Nusbaum C."/>
            <person name="Birren B."/>
        </authorList>
    </citation>
    <scope>NUCLEOTIDE SEQUENCE [LARGE SCALE GENOMIC DNA]</scope>
    <source>
        <strain evidence="1 2">12_1B</strain>
    </source>
</reference>
<dbReference type="AlphaFoldDB" id="H1PNY3"/>
<protein>
    <submittedName>
        <fullName evidence="1">Uncharacterized protein</fullName>
    </submittedName>
</protein>
<accession>H1PNY3</accession>
<dbReference type="Proteomes" id="UP000003233">
    <property type="component" value="Unassembled WGS sequence"/>
</dbReference>
<name>H1PNY3_9FUSO</name>
<dbReference type="EMBL" id="AGWJ02000006">
    <property type="protein sequence ID" value="EHO85202.1"/>
    <property type="molecule type" value="Genomic_DNA"/>
</dbReference>